<proteinExistence type="evidence at transcript level"/>
<feature type="non-terminal residue" evidence="1">
    <location>
        <position position="174"/>
    </location>
</feature>
<dbReference type="EMBL" id="AY810141">
    <property type="protein sequence ID" value="AAX26030.2"/>
    <property type="molecule type" value="mRNA"/>
</dbReference>
<evidence type="ECO:0000313" key="1">
    <source>
        <dbReference type="EMBL" id="AAX26030.2"/>
    </source>
</evidence>
<organism evidence="1">
    <name type="scientific">Schistosoma japonicum</name>
    <name type="common">Blood fluke</name>
    <dbReference type="NCBI Taxonomy" id="6182"/>
    <lineage>
        <taxon>Eukaryota</taxon>
        <taxon>Metazoa</taxon>
        <taxon>Spiralia</taxon>
        <taxon>Lophotrochozoa</taxon>
        <taxon>Platyhelminthes</taxon>
        <taxon>Trematoda</taxon>
        <taxon>Digenea</taxon>
        <taxon>Strigeidida</taxon>
        <taxon>Schistosomatoidea</taxon>
        <taxon>Schistosomatidae</taxon>
        <taxon>Schistosoma</taxon>
    </lineage>
</organism>
<accession>Q5C2U5</accession>
<dbReference type="AlphaFoldDB" id="Q5C2U5"/>
<reference evidence="1" key="1">
    <citation type="journal article" date="2006" name="PLoS Pathog.">
        <title>New perspectives on host-parasite interplay by comparative transcriptomic and proteomic analyses of Schistosoma japonicum.</title>
        <authorList>
            <person name="Liu F."/>
            <person name="Lu J."/>
            <person name="Hu W."/>
            <person name="Wang S.Y."/>
            <person name="Cui S.J."/>
            <person name="Chi M."/>
            <person name="Yan Q."/>
            <person name="Wang X.R."/>
            <person name="Song H.D."/>
            <person name="Xu X.N."/>
            <person name="Wang J.J."/>
            <person name="Zhang X.L."/>
            <person name="Zhang X."/>
            <person name="Wang Z.Q."/>
            <person name="Xue C.L."/>
            <person name="Brindley P.J."/>
            <person name="McManus D.P."/>
            <person name="Yang P.Y."/>
            <person name="Feng Z."/>
            <person name="Chen Z."/>
            <person name="Han Z.G."/>
        </authorList>
    </citation>
    <scope>NUCLEOTIDE SEQUENCE</scope>
</reference>
<protein>
    <submittedName>
        <fullName evidence="1">SJCHGC03113 protein</fullName>
    </submittedName>
</protein>
<name>Q5C2U5_SCHJA</name>
<sequence>MRSFKIVDAIPLKQTETGIEGESFIITWNNLMYCHSHPKTFVDLAMHIHKNAIIEFQSFTVYGTTENCNLTIEISDGTCRVNADQSITFMQEKVIHTAVFTSSSIFNGNLIRLTPRSRCEEQTSNISCVDESIPISPCTWCQNKCLASMSQCDDVAYTTSTESMTNQKKHIEST</sequence>